<feature type="compositionally biased region" description="Pro residues" evidence="1">
    <location>
        <begin position="165"/>
        <end position="175"/>
    </location>
</feature>
<dbReference type="GO" id="GO:0051445">
    <property type="term" value="P:regulation of meiotic cell cycle"/>
    <property type="evidence" value="ECO:0007669"/>
    <property type="project" value="TreeGrafter"/>
</dbReference>
<feature type="region of interest" description="Disordered" evidence="1">
    <location>
        <begin position="120"/>
        <end position="216"/>
    </location>
</feature>
<feature type="region of interest" description="Disordered" evidence="1">
    <location>
        <begin position="1"/>
        <end position="105"/>
    </location>
</feature>
<evidence type="ECO:0000313" key="3">
    <source>
        <dbReference type="Proteomes" id="UP000887568"/>
    </source>
</evidence>
<sequence length="350" mass="38158">MQQQKKIMPSFNKNKRPRQALFAHPNNENHNNVNANFRGNFPSSSGPNHRPANKQPRMGPNSQNLGVRQPMNDNYNNGGRPWNGMPNNSSRGNFAASTPPNPWSSSAASAGYGFGGGASPAAGAGSMNDSWQRWAGVSNPPPPSRPPTPVRAPQVWGGPAQAPQPRFPPPQPNPPTGTFWQQNSGPHRQLNAFPPQTPRPSSANKQLSGNAEKQQSGFVVDDRSLKVLTASIADVGSWSQHMDKIGSMICEVFGVMNSAISSDVRGVAKKFTLKNEDQTLKCIFYETDRSLPKLTRDQWLRCMGSMEQKSGLFRCVSIRPASQAERQVMTSLIAASSSTMRERLAAEQEP</sequence>
<protein>
    <submittedName>
        <fullName evidence="2">Uncharacterized protein</fullName>
    </submittedName>
</protein>
<dbReference type="EnsemblMetazoa" id="XM_038198709.1">
    <property type="protein sequence ID" value="XP_038054637.1"/>
    <property type="gene ID" value="LOC119726854"/>
</dbReference>
<feature type="compositionally biased region" description="Polar residues" evidence="1">
    <location>
        <begin position="176"/>
        <end position="186"/>
    </location>
</feature>
<dbReference type="GO" id="GO:0007276">
    <property type="term" value="P:gamete generation"/>
    <property type="evidence" value="ECO:0007669"/>
    <property type="project" value="InterPro"/>
</dbReference>
<feature type="compositionally biased region" description="Polar residues" evidence="1">
    <location>
        <begin position="199"/>
        <end position="216"/>
    </location>
</feature>
<feature type="compositionally biased region" description="Low complexity" evidence="1">
    <location>
        <begin position="26"/>
        <end position="36"/>
    </location>
</feature>
<dbReference type="Proteomes" id="UP000887568">
    <property type="component" value="Unplaced"/>
</dbReference>
<feature type="compositionally biased region" description="Pro residues" evidence="1">
    <location>
        <begin position="139"/>
        <end position="150"/>
    </location>
</feature>
<dbReference type="GO" id="GO:0000711">
    <property type="term" value="P:meiotic DNA repair synthesis"/>
    <property type="evidence" value="ECO:0007669"/>
    <property type="project" value="InterPro"/>
</dbReference>
<dbReference type="InterPro" id="IPR033536">
    <property type="entry name" value="Spata22"/>
</dbReference>
<accession>A0A913ZSN5</accession>
<keyword evidence="3" id="KW-1185">Reference proteome</keyword>
<dbReference type="RefSeq" id="XP_038054637.1">
    <property type="nucleotide sequence ID" value="XM_038198709.1"/>
</dbReference>
<dbReference type="GeneID" id="119726854"/>
<dbReference type="AlphaFoldDB" id="A0A913ZSN5"/>
<dbReference type="GO" id="GO:0007129">
    <property type="term" value="P:homologous chromosome pairing at meiosis"/>
    <property type="evidence" value="ECO:0007669"/>
    <property type="project" value="InterPro"/>
</dbReference>
<dbReference type="OMA" id="KCIFYET"/>
<reference evidence="2" key="1">
    <citation type="submission" date="2022-11" db="UniProtKB">
        <authorList>
            <consortium name="EnsemblMetazoa"/>
        </authorList>
    </citation>
    <scope>IDENTIFICATION</scope>
</reference>
<dbReference type="OrthoDB" id="10028206at2759"/>
<proteinExistence type="predicted"/>
<evidence type="ECO:0000256" key="1">
    <source>
        <dbReference type="SAM" id="MobiDB-lite"/>
    </source>
</evidence>
<evidence type="ECO:0000313" key="2">
    <source>
        <dbReference type="EnsemblMetazoa" id="XP_038054637.1"/>
    </source>
</evidence>
<organism evidence="2 3">
    <name type="scientific">Patiria miniata</name>
    <name type="common">Bat star</name>
    <name type="synonym">Asterina miniata</name>
    <dbReference type="NCBI Taxonomy" id="46514"/>
    <lineage>
        <taxon>Eukaryota</taxon>
        <taxon>Metazoa</taxon>
        <taxon>Echinodermata</taxon>
        <taxon>Eleutherozoa</taxon>
        <taxon>Asterozoa</taxon>
        <taxon>Asteroidea</taxon>
        <taxon>Valvatacea</taxon>
        <taxon>Valvatida</taxon>
        <taxon>Asterinidae</taxon>
        <taxon>Patiria</taxon>
    </lineage>
</organism>
<feature type="compositionally biased region" description="Low complexity" evidence="1">
    <location>
        <begin position="95"/>
        <end position="105"/>
    </location>
</feature>
<name>A0A913ZSN5_PATMI</name>
<dbReference type="PANTHER" id="PTHR35258">
    <property type="entry name" value="SPERMATOGENESIS-ASSOCIATED PROTEIN 22"/>
    <property type="match status" value="1"/>
</dbReference>
<dbReference type="PANTHER" id="PTHR35258:SF1">
    <property type="entry name" value="SPERMATOGENESIS-ASSOCIATED PROTEIN 22"/>
    <property type="match status" value="1"/>
</dbReference>
<feature type="compositionally biased region" description="Polar residues" evidence="1">
    <location>
        <begin position="60"/>
        <end position="77"/>
    </location>
</feature>